<dbReference type="RefSeq" id="WP_091980524.1">
    <property type="nucleotide sequence ID" value="NZ_FOLO01000004.1"/>
</dbReference>
<feature type="domain" description="CD-NTase-associated protein 15" evidence="2">
    <location>
        <begin position="72"/>
        <end position="190"/>
    </location>
</feature>
<dbReference type="STRING" id="1123010.SAMN02745724_00903"/>
<sequence>MNQTEVKILVTGSIVIGAIVWLTFFGINSFDVLSLDSLKYINLGISVAGLFWLSYFKWAWKWSYVRKVLYRPNLNGTWLGEFESDWTNNQGQVNPPKRFVLVIRQHWFTMSVRAFTNIQKTESYVETLMLDDMKGTKLLAYLFSEKRSGSGEHGTRQGAAELDLVETEINKLLEGHFWTQAGTRGYIKVKQASNSEHMESFEQAESKWSDGNCWESLRSSNC</sequence>
<accession>A0A1I1GCK5</accession>
<protein>
    <recommendedName>
        <fullName evidence="2">CD-NTase-associated protein 15 domain-containing protein</fullName>
    </recommendedName>
</protein>
<gene>
    <name evidence="3" type="ORF">SAMN02745724_00903</name>
</gene>
<dbReference type="EMBL" id="FOLO01000004">
    <property type="protein sequence ID" value="SFC09274.1"/>
    <property type="molecule type" value="Genomic_DNA"/>
</dbReference>
<keyword evidence="1" id="KW-0812">Transmembrane</keyword>
<reference evidence="3 4" key="1">
    <citation type="submission" date="2016-10" db="EMBL/GenBank/DDBJ databases">
        <authorList>
            <person name="de Groot N.N."/>
        </authorList>
    </citation>
    <scope>NUCLEOTIDE SEQUENCE [LARGE SCALE GENOMIC DNA]</scope>
    <source>
        <strain evidence="3 4">DSM 6059</strain>
    </source>
</reference>
<proteinExistence type="predicted"/>
<name>A0A1I1GCK5_9GAMM</name>
<dbReference type="OrthoDB" id="1430668at2"/>
<organism evidence="3 4">
    <name type="scientific">Pseudoalteromonas denitrificans DSM 6059</name>
    <dbReference type="NCBI Taxonomy" id="1123010"/>
    <lineage>
        <taxon>Bacteria</taxon>
        <taxon>Pseudomonadati</taxon>
        <taxon>Pseudomonadota</taxon>
        <taxon>Gammaproteobacteria</taxon>
        <taxon>Alteromonadales</taxon>
        <taxon>Pseudoalteromonadaceae</taxon>
        <taxon>Pseudoalteromonas</taxon>
    </lineage>
</organism>
<keyword evidence="1" id="KW-1133">Transmembrane helix</keyword>
<evidence type="ECO:0000259" key="2">
    <source>
        <dbReference type="Pfam" id="PF18153"/>
    </source>
</evidence>
<evidence type="ECO:0000313" key="3">
    <source>
        <dbReference type="EMBL" id="SFC09274.1"/>
    </source>
</evidence>
<evidence type="ECO:0000256" key="1">
    <source>
        <dbReference type="SAM" id="Phobius"/>
    </source>
</evidence>
<dbReference type="Pfam" id="PF18153">
    <property type="entry name" value="Cap15_CD_rec"/>
    <property type="match status" value="1"/>
</dbReference>
<dbReference type="Proteomes" id="UP000198862">
    <property type="component" value="Unassembled WGS sequence"/>
</dbReference>
<keyword evidence="4" id="KW-1185">Reference proteome</keyword>
<evidence type="ECO:0000313" key="4">
    <source>
        <dbReference type="Proteomes" id="UP000198862"/>
    </source>
</evidence>
<dbReference type="InterPro" id="IPR041208">
    <property type="entry name" value="Cap15"/>
</dbReference>
<keyword evidence="1" id="KW-0472">Membrane</keyword>
<feature type="transmembrane region" description="Helical" evidence="1">
    <location>
        <begin position="40"/>
        <end position="60"/>
    </location>
</feature>
<dbReference type="AlphaFoldDB" id="A0A1I1GCK5"/>
<feature type="transmembrane region" description="Helical" evidence="1">
    <location>
        <begin position="7"/>
        <end position="28"/>
    </location>
</feature>